<dbReference type="InterPro" id="IPR000055">
    <property type="entry name" value="Restrct_endonuc_typeI_TRD"/>
</dbReference>
<keyword evidence="2" id="KW-0680">Restriction system</keyword>
<keyword evidence="6" id="KW-1185">Reference proteome</keyword>
<keyword evidence="5" id="KW-0378">Hydrolase</keyword>
<evidence type="ECO:0000313" key="5">
    <source>
        <dbReference type="EMBL" id="MBR7617957.1"/>
    </source>
</evidence>
<organism evidence="5 6">
    <name type="scientific">Phenylobacterium glaciei</name>
    <dbReference type="NCBI Taxonomy" id="2803784"/>
    <lineage>
        <taxon>Bacteria</taxon>
        <taxon>Pseudomonadati</taxon>
        <taxon>Pseudomonadota</taxon>
        <taxon>Alphaproteobacteria</taxon>
        <taxon>Caulobacterales</taxon>
        <taxon>Caulobacteraceae</taxon>
        <taxon>Phenylobacterium</taxon>
    </lineage>
</organism>
<dbReference type="GO" id="GO:0003677">
    <property type="term" value="F:DNA binding"/>
    <property type="evidence" value="ECO:0007669"/>
    <property type="project" value="UniProtKB-KW"/>
</dbReference>
<keyword evidence="3" id="KW-0238">DNA-binding</keyword>
<dbReference type="GO" id="GO:0004519">
    <property type="term" value="F:endonuclease activity"/>
    <property type="evidence" value="ECO:0007669"/>
    <property type="project" value="UniProtKB-KW"/>
</dbReference>
<dbReference type="InterPro" id="IPR052021">
    <property type="entry name" value="Type-I_RS_S_subunit"/>
</dbReference>
<dbReference type="RefSeq" id="WP_215337604.1">
    <property type="nucleotide sequence ID" value="NZ_JAGSGD010000001.1"/>
</dbReference>
<dbReference type="Gene3D" id="3.90.220.20">
    <property type="entry name" value="DNA methylase specificity domains"/>
    <property type="match status" value="2"/>
</dbReference>
<comment type="similarity">
    <text evidence="1">Belongs to the type-I restriction system S methylase family.</text>
</comment>
<dbReference type="AlphaFoldDB" id="A0A941HVA9"/>
<dbReference type="CDD" id="cd17517">
    <property type="entry name" value="RMtype1_S_EcoKI_StySPI-TRD2-CR2_like"/>
    <property type="match status" value="1"/>
</dbReference>
<dbReference type="SUPFAM" id="SSF116734">
    <property type="entry name" value="DNA methylase specificity domain"/>
    <property type="match status" value="2"/>
</dbReference>
<evidence type="ECO:0000313" key="6">
    <source>
        <dbReference type="Proteomes" id="UP000622580"/>
    </source>
</evidence>
<dbReference type="PANTHER" id="PTHR30408">
    <property type="entry name" value="TYPE-1 RESTRICTION ENZYME ECOKI SPECIFICITY PROTEIN"/>
    <property type="match status" value="1"/>
</dbReference>
<dbReference type="GO" id="GO:0016787">
    <property type="term" value="F:hydrolase activity"/>
    <property type="evidence" value="ECO:0007669"/>
    <property type="project" value="UniProtKB-KW"/>
</dbReference>
<dbReference type="Pfam" id="PF01420">
    <property type="entry name" value="Methylase_S"/>
    <property type="match status" value="2"/>
</dbReference>
<dbReference type="CDD" id="cd17249">
    <property type="entry name" value="RMtype1_S_EcoR124I-TRD2-CR2_like"/>
    <property type="match status" value="1"/>
</dbReference>
<protein>
    <submittedName>
        <fullName evidence="5">Restriction endonuclease subunit S</fullName>
        <ecNumber evidence="5">3.1.21.-</ecNumber>
    </submittedName>
</protein>
<dbReference type="EMBL" id="JAGSGD010000001">
    <property type="protein sequence ID" value="MBR7617957.1"/>
    <property type="molecule type" value="Genomic_DNA"/>
</dbReference>
<evidence type="ECO:0000259" key="4">
    <source>
        <dbReference type="Pfam" id="PF01420"/>
    </source>
</evidence>
<keyword evidence="5" id="KW-0540">Nuclease</keyword>
<dbReference type="EC" id="3.1.21.-" evidence="5"/>
<evidence type="ECO:0000256" key="1">
    <source>
        <dbReference type="ARBA" id="ARBA00010923"/>
    </source>
</evidence>
<feature type="domain" description="Type I restriction modification DNA specificity" evidence="4">
    <location>
        <begin position="271"/>
        <end position="403"/>
    </location>
</feature>
<evidence type="ECO:0000256" key="2">
    <source>
        <dbReference type="ARBA" id="ARBA00022747"/>
    </source>
</evidence>
<dbReference type="PANTHER" id="PTHR30408:SF12">
    <property type="entry name" value="TYPE I RESTRICTION ENZYME MJAVIII SPECIFICITY SUBUNIT"/>
    <property type="match status" value="1"/>
</dbReference>
<keyword evidence="5" id="KW-0255">Endonuclease</keyword>
<gene>
    <name evidence="5" type="ORF">JKL49_01035</name>
</gene>
<name>A0A941HVA9_9CAUL</name>
<evidence type="ECO:0000256" key="3">
    <source>
        <dbReference type="ARBA" id="ARBA00023125"/>
    </source>
</evidence>
<comment type="caution">
    <text evidence="5">The sequence shown here is derived from an EMBL/GenBank/DDBJ whole genome shotgun (WGS) entry which is preliminary data.</text>
</comment>
<feature type="domain" description="Type I restriction modification DNA specificity" evidence="4">
    <location>
        <begin position="11"/>
        <end position="175"/>
    </location>
</feature>
<proteinExistence type="inferred from homology"/>
<sequence>MLPDASAPPPGWAMTPLADLCRIMSGGTPPKSESRYWTGDIPWVSGKDMKSPRLVDSIDHVSPEAVGAGTRIAPAGAVFLLVRGMGLAKDLPIAVATRDMAFNQDIKALVPNELGTGAFLRAAIYENRARLLGRIVPSAHGTMTLNLDDIETFSIPVPTDTADRIAIGDVLDFLQDKAEQASIELTAVEAVKRAAVRDLFTKGLREESQKETEIGLIPESWNLVEFEHVREWLQYGTSIPCTYKHTPFPVLRIPNIQTGRVNSGDIKYGNLREEEAVRYRLTNGDLIFIRTNGVIERLGTCAVYSGQPADALFASYLIRARLKLDRIDPYFAAQFFASEPGTQIIGGRATPAADGKYNLNTGTIDSLPIPLPPTLDEQREIVEILDALDRKIDLHKRKRTVLESLFKALLHKLMTGEIRIADLDLSALAKAPLEGAAA</sequence>
<dbReference type="InterPro" id="IPR044946">
    <property type="entry name" value="Restrct_endonuc_typeI_TRD_sf"/>
</dbReference>
<reference evidence="5" key="1">
    <citation type="submission" date="2021-04" db="EMBL/GenBank/DDBJ databases">
        <title>Draft genome assembly of strain Phenylobacterium sp. 20VBR1 using MiniION and Illumina platforms.</title>
        <authorList>
            <person name="Thomas F.A."/>
            <person name="Krishnan K.P."/>
            <person name="Sinha R.K."/>
        </authorList>
    </citation>
    <scope>NUCLEOTIDE SEQUENCE</scope>
    <source>
        <strain evidence="5">20VBR1</strain>
    </source>
</reference>
<dbReference type="GO" id="GO:0009307">
    <property type="term" value="P:DNA restriction-modification system"/>
    <property type="evidence" value="ECO:0007669"/>
    <property type="project" value="UniProtKB-KW"/>
</dbReference>
<dbReference type="Proteomes" id="UP000622580">
    <property type="component" value="Unassembled WGS sequence"/>
</dbReference>
<accession>A0A941HVA9</accession>